<accession>A0A1D1V1A3</accession>
<comment type="caution">
    <text evidence="1">The sequence shown here is derived from an EMBL/GenBank/DDBJ whole genome shotgun (WGS) entry which is preliminary data.</text>
</comment>
<keyword evidence="2" id="KW-1185">Reference proteome</keyword>
<dbReference type="EMBL" id="BDGG01000002">
    <property type="protein sequence ID" value="GAU94620.1"/>
    <property type="molecule type" value="Genomic_DNA"/>
</dbReference>
<sequence>MAMSKAQACFCLRLARCPPIRSEEASNRYFGQCCKSKQVVELPIVLQFSWKRPSLNSSNSQGRTVCQ</sequence>
<evidence type="ECO:0000313" key="1">
    <source>
        <dbReference type="EMBL" id="GAU94620.1"/>
    </source>
</evidence>
<protein>
    <submittedName>
        <fullName evidence="1">Uncharacterized protein</fullName>
    </submittedName>
</protein>
<gene>
    <name evidence="1" type="primary">RvY_06358-1</name>
    <name evidence="1" type="synonym">RvY_06358.1</name>
    <name evidence="1" type="ORF">RvY_06358</name>
</gene>
<dbReference type="AlphaFoldDB" id="A0A1D1V1A3"/>
<proteinExistence type="predicted"/>
<dbReference type="Proteomes" id="UP000186922">
    <property type="component" value="Unassembled WGS sequence"/>
</dbReference>
<organism evidence="1 2">
    <name type="scientific">Ramazzottius varieornatus</name>
    <name type="common">Water bear</name>
    <name type="synonym">Tardigrade</name>
    <dbReference type="NCBI Taxonomy" id="947166"/>
    <lineage>
        <taxon>Eukaryota</taxon>
        <taxon>Metazoa</taxon>
        <taxon>Ecdysozoa</taxon>
        <taxon>Tardigrada</taxon>
        <taxon>Eutardigrada</taxon>
        <taxon>Parachela</taxon>
        <taxon>Hypsibioidea</taxon>
        <taxon>Ramazzottiidae</taxon>
        <taxon>Ramazzottius</taxon>
    </lineage>
</organism>
<reference evidence="1 2" key="1">
    <citation type="journal article" date="2016" name="Nat. Commun.">
        <title>Extremotolerant tardigrade genome and improved radiotolerance of human cultured cells by tardigrade-unique protein.</title>
        <authorList>
            <person name="Hashimoto T."/>
            <person name="Horikawa D.D."/>
            <person name="Saito Y."/>
            <person name="Kuwahara H."/>
            <person name="Kozuka-Hata H."/>
            <person name="Shin-I T."/>
            <person name="Minakuchi Y."/>
            <person name="Ohishi K."/>
            <person name="Motoyama A."/>
            <person name="Aizu T."/>
            <person name="Enomoto A."/>
            <person name="Kondo K."/>
            <person name="Tanaka S."/>
            <person name="Hara Y."/>
            <person name="Koshikawa S."/>
            <person name="Sagara H."/>
            <person name="Miura T."/>
            <person name="Yokobori S."/>
            <person name="Miyagawa K."/>
            <person name="Suzuki Y."/>
            <person name="Kubo T."/>
            <person name="Oyama M."/>
            <person name="Kohara Y."/>
            <person name="Fujiyama A."/>
            <person name="Arakawa K."/>
            <person name="Katayama T."/>
            <person name="Toyoda A."/>
            <person name="Kunieda T."/>
        </authorList>
    </citation>
    <scope>NUCLEOTIDE SEQUENCE [LARGE SCALE GENOMIC DNA]</scope>
    <source>
        <strain evidence="1 2">YOKOZUNA-1</strain>
    </source>
</reference>
<name>A0A1D1V1A3_RAMVA</name>
<evidence type="ECO:0000313" key="2">
    <source>
        <dbReference type="Proteomes" id="UP000186922"/>
    </source>
</evidence>